<evidence type="ECO:0000313" key="2">
    <source>
        <dbReference type="Proteomes" id="UP000823775"/>
    </source>
</evidence>
<gene>
    <name evidence="1" type="ORF">HAX54_042411</name>
</gene>
<proteinExistence type="predicted"/>
<dbReference type="EMBL" id="JACEIK010006240">
    <property type="protein sequence ID" value="MCE2055320.1"/>
    <property type="molecule type" value="Genomic_DNA"/>
</dbReference>
<reference evidence="1 2" key="1">
    <citation type="journal article" date="2021" name="BMC Genomics">
        <title>Datura genome reveals duplications of psychoactive alkaloid biosynthetic genes and high mutation rate following tissue culture.</title>
        <authorList>
            <person name="Rajewski A."/>
            <person name="Carter-House D."/>
            <person name="Stajich J."/>
            <person name="Litt A."/>
        </authorList>
    </citation>
    <scope>NUCLEOTIDE SEQUENCE [LARGE SCALE GENOMIC DNA]</scope>
    <source>
        <strain evidence="1">AR-01</strain>
    </source>
</reference>
<accession>A0ABS8W177</accession>
<evidence type="ECO:0000313" key="1">
    <source>
        <dbReference type="EMBL" id="MCE2055320.1"/>
    </source>
</evidence>
<sequence>MGVIITKEMMWRAVRLSTSLSFPCLITQPCREAHVPILSSIDVETYSIKRCDLEKSKDESRYDLKLHKQIPEVISPSGLIARATKASIKLAGEATGAEVGGASSNSAPQVEGHVIGSKIHLDSTTLVTPPSAMEASMPDPLSVATVPKATIDGSRVTPPQTVVPNSKV</sequence>
<organism evidence="1 2">
    <name type="scientific">Datura stramonium</name>
    <name type="common">Jimsonweed</name>
    <name type="synonym">Common thornapple</name>
    <dbReference type="NCBI Taxonomy" id="4076"/>
    <lineage>
        <taxon>Eukaryota</taxon>
        <taxon>Viridiplantae</taxon>
        <taxon>Streptophyta</taxon>
        <taxon>Embryophyta</taxon>
        <taxon>Tracheophyta</taxon>
        <taxon>Spermatophyta</taxon>
        <taxon>Magnoliopsida</taxon>
        <taxon>eudicotyledons</taxon>
        <taxon>Gunneridae</taxon>
        <taxon>Pentapetalae</taxon>
        <taxon>asterids</taxon>
        <taxon>lamiids</taxon>
        <taxon>Solanales</taxon>
        <taxon>Solanaceae</taxon>
        <taxon>Solanoideae</taxon>
        <taxon>Datureae</taxon>
        <taxon>Datura</taxon>
    </lineage>
</organism>
<comment type="caution">
    <text evidence="1">The sequence shown here is derived from an EMBL/GenBank/DDBJ whole genome shotgun (WGS) entry which is preliminary data.</text>
</comment>
<name>A0ABS8W177_DATST</name>
<protein>
    <submittedName>
        <fullName evidence="1">Uncharacterized protein</fullName>
    </submittedName>
</protein>
<keyword evidence="2" id="KW-1185">Reference proteome</keyword>
<dbReference type="Proteomes" id="UP000823775">
    <property type="component" value="Unassembled WGS sequence"/>
</dbReference>